<dbReference type="InterPro" id="IPR050999">
    <property type="entry name" value="ADP-ribosyltransferase_ARG"/>
</dbReference>
<keyword evidence="3" id="KW-0964">Secreted</keyword>
<reference evidence="12" key="1">
    <citation type="submission" date="2021-02" db="EMBL/GenBank/DDBJ databases">
        <authorList>
            <person name="Nowell W R."/>
        </authorList>
    </citation>
    <scope>NUCLEOTIDE SEQUENCE</scope>
</reference>
<dbReference type="Gene3D" id="3.90.176.10">
    <property type="entry name" value="Toxin ADP-ribosyltransferase, Chain A, domain 1"/>
    <property type="match status" value="1"/>
</dbReference>
<dbReference type="OrthoDB" id="423533at2759"/>
<proteinExistence type="inferred from homology"/>
<dbReference type="PANTHER" id="PTHR10339">
    <property type="entry name" value="ADP-RIBOSYLTRANSFERASE"/>
    <property type="match status" value="1"/>
</dbReference>
<evidence type="ECO:0000256" key="10">
    <source>
        <dbReference type="RuleBase" id="RU361228"/>
    </source>
</evidence>
<gene>
    <name evidence="13" type="ORF">EDS130_LOCUS22475</name>
    <name evidence="12" type="ORF">XAT740_LOCUS3695</name>
</gene>
<dbReference type="InterPro" id="IPR000768">
    <property type="entry name" value="ART"/>
</dbReference>
<evidence type="ECO:0000259" key="11">
    <source>
        <dbReference type="PROSITE" id="PS50918"/>
    </source>
</evidence>
<dbReference type="EC" id="2.4.2.31" evidence="10"/>
<comment type="catalytic activity">
    <reaction evidence="9 10">
        <text>L-arginyl-[protein] + NAD(+) = N(omega)-(ADP-D-ribosyl)-L-arginyl-[protein] + nicotinamide + H(+)</text>
        <dbReference type="Rhea" id="RHEA:19149"/>
        <dbReference type="Rhea" id="RHEA-COMP:10532"/>
        <dbReference type="Rhea" id="RHEA-COMP:15087"/>
        <dbReference type="ChEBI" id="CHEBI:15378"/>
        <dbReference type="ChEBI" id="CHEBI:17154"/>
        <dbReference type="ChEBI" id="CHEBI:29965"/>
        <dbReference type="ChEBI" id="CHEBI:57540"/>
        <dbReference type="ChEBI" id="CHEBI:142554"/>
        <dbReference type="EC" id="2.4.2.31"/>
    </reaction>
</comment>
<keyword evidence="8" id="KW-0843">Virulence</keyword>
<dbReference type="PROSITE" id="PS51996">
    <property type="entry name" value="TR_MART"/>
    <property type="match status" value="1"/>
</dbReference>
<comment type="similarity">
    <text evidence="2 10">Belongs to the Arg-specific ADP-ribosyltransferase family.</text>
</comment>
<dbReference type="EMBL" id="CAJNOJ010000118">
    <property type="protein sequence ID" value="CAF1148464.1"/>
    <property type="molecule type" value="Genomic_DNA"/>
</dbReference>
<dbReference type="GO" id="GO:0090729">
    <property type="term" value="F:toxin activity"/>
    <property type="evidence" value="ECO:0007669"/>
    <property type="project" value="UniProtKB-KW"/>
</dbReference>
<evidence type="ECO:0000256" key="5">
    <source>
        <dbReference type="ARBA" id="ARBA00022676"/>
    </source>
</evidence>
<dbReference type="InterPro" id="IPR037197">
    <property type="entry name" value="WWE_dom_sf"/>
</dbReference>
<evidence type="ECO:0000256" key="2">
    <source>
        <dbReference type="ARBA" id="ARBA00009558"/>
    </source>
</evidence>
<feature type="domain" description="WWE" evidence="11">
    <location>
        <begin position="3"/>
        <end position="84"/>
    </location>
</feature>
<dbReference type="EMBL" id="CAJNOR010000143">
    <property type="protein sequence ID" value="CAF0815631.1"/>
    <property type="molecule type" value="Genomic_DNA"/>
</dbReference>
<evidence type="ECO:0000256" key="9">
    <source>
        <dbReference type="ARBA" id="ARBA00047597"/>
    </source>
</evidence>
<evidence type="ECO:0000256" key="6">
    <source>
        <dbReference type="ARBA" id="ARBA00022679"/>
    </source>
</evidence>
<dbReference type="AlphaFoldDB" id="A0A813TNK7"/>
<evidence type="ECO:0000256" key="8">
    <source>
        <dbReference type="ARBA" id="ARBA00023026"/>
    </source>
</evidence>
<protein>
    <recommendedName>
        <fullName evidence="10">NAD(P)(+)--arginine ADP-ribosyltransferase</fullName>
        <ecNumber evidence="10">2.4.2.31</ecNumber>
    </recommendedName>
    <alternativeName>
        <fullName evidence="10">Mono(ADP-ribosyl)transferase</fullName>
    </alternativeName>
</protein>
<dbReference type="GO" id="GO:0003950">
    <property type="term" value="F:NAD+ poly-ADP-ribosyltransferase activity"/>
    <property type="evidence" value="ECO:0007669"/>
    <property type="project" value="TreeGrafter"/>
</dbReference>
<dbReference type="GO" id="GO:0016779">
    <property type="term" value="F:nucleotidyltransferase activity"/>
    <property type="evidence" value="ECO:0007669"/>
    <property type="project" value="UniProtKB-KW"/>
</dbReference>
<organism evidence="12 14">
    <name type="scientific">Adineta ricciae</name>
    <name type="common">Rotifer</name>
    <dbReference type="NCBI Taxonomy" id="249248"/>
    <lineage>
        <taxon>Eukaryota</taxon>
        <taxon>Metazoa</taxon>
        <taxon>Spiralia</taxon>
        <taxon>Gnathifera</taxon>
        <taxon>Rotifera</taxon>
        <taxon>Eurotatoria</taxon>
        <taxon>Bdelloidea</taxon>
        <taxon>Adinetida</taxon>
        <taxon>Adinetidae</taxon>
        <taxon>Adineta</taxon>
    </lineage>
</organism>
<dbReference type="SUPFAM" id="SSF117839">
    <property type="entry name" value="WWE domain"/>
    <property type="match status" value="1"/>
</dbReference>
<comment type="caution">
    <text evidence="12">The sequence shown here is derived from an EMBL/GenBank/DDBJ whole genome shotgun (WGS) entry which is preliminary data.</text>
</comment>
<evidence type="ECO:0000256" key="4">
    <source>
        <dbReference type="ARBA" id="ARBA00022656"/>
    </source>
</evidence>
<dbReference type="PROSITE" id="PS50918">
    <property type="entry name" value="WWE"/>
    <property type="match status" value="1"/>
</dbReference>
<evidence type="ECO:0000256" key="1">
    <source>
        <dbReference type="ARBA" id="ARBA00004613"/>
    </source>
</evidence>
<accession>A0A813TNK7</accession>
<dbReference type="Gene3D" id="3.30.720.50">
    <property type="match status" value="1"/>
</dbReference>
<dbReference type="Pfam" id="PF02825">
    <property type="entry name" value="WWE"/>
    <property type="match status" value="1"/>
</dbReference>
<dbReference type="GO" id="GO:0005576">
    <property type="term" value="C:extracellular region"/>
    <property type="evidence" value="ECO:0007669"/>
    <property type="project" value="UniProtKB-SubCell"/>
</dbReference>
<sequence>MASAKLTTTNSLKAVEWMWQSNSNPWSKEEAVEWSHYSDVENLIIEKAFSNKQQRAELDEYYIDFTDNLQVSNSDSNKKRPVKRVIRKRDDKHLREARFMDLPIASERSFGGQYGFVSPFVIEVRRHLKLDPFDLPSTKPEIIPDLVEKAAKGIITEGKNIRKQREAEEIASLLREKRNKGIKEVWQRCVYLYSLESFLYKTLNATMRLVGSRENDQVWRSKVSTLGPFCLLLWDDPFSTKMKVNVELYRGADLQAEHITMYEKMVKKKDGYGSFQGFSSCSRNREKAEQFGNTLFIMRVKFAFVADLSNWSEYPNEEEELIMPGVCFRVVKIEFDRKINKNLIYLELKQRWSAEDSAHYQSSTHRSKVNDAYDDDAAFAADGADAFAETLPIDGLRFDRDGNWIGSK</sequence>
<dbReference type="PANTHER" id="PTHR10339:SF25">
    <property type="entry name" value="SECRETED EXOENZYME S"/>
    <property type="match status" value="1"/>
</dbReference>
<dbReference type="Proteomes" id="UP000663828">
    <property type="component" value="Unassembled WGS sequence"/>
</dbReference>
<name>A0A813TNK7_ADIRI</name>
<evidence type="ECO:0000313" key="13">
    <source>
        <dbReference type="EMBL" id="CAF1148464.1"/>
    </source>
</evidence>
<comment type="subcellular location">
    <subcellularLocation>
        <location evidence="1">Secreted</location>
    </subcellularLocation>
</comment>
<keyword evidence="5 10" id="KW-0328">Glycosyltransferase</keyword>
<keyword evidence="7" id="KW-0548">Nucleotidyltransferase</keyword>
<dbReference type="GO" id="GO:0106274">
    <property type="term" value="F:NAD+-protein-arginine ADP-ribosyltransferase activity"/>
    <property type="evidence" value="ECO:0007669"/>
    <property type="project" value="UniProtKB-EC"/>
</dbReference>
<keyword evidence="4" id="KW-0800">Toxin</keyword>
<evidence type="ECO:0000313" key="14">
    <source>
        <dbReference type="Proteomes" id="UP000663828"/>
    </source>
</evidence>
<dbReference type="InterPro" id="IPR004170">
    <property type="entry name" value="WWE_dom"/>
</dbReference>
<evidence type="ECO:0000256" key="3">
    <source>
        <dbReference type="ARBA" id="ARBA00022525"/>
    </source>
</evidence>
<dbReference type="SUPFAM" id="SSF56399">
    <property type="entry name" value="ADP-ribosylation"/>
    <property type="match status" value="1"/>
</dbReference>
<keyword evidence="6 10" id="KW-0808">Transferase</keyword>
<keyword evidence="14" id="KW-1185">Reference proteome</keyword>
<keyword evidence="10" id="KW-0520">NAD</keyword>
<evidence type="ECO:0000313" key="12">
    <source>
        <dbReference type="EMBL" id="CAF0815631.1"/>
    </source>
</evidence>
<dbReference type="Pfam" id="PF01129">
    <property type="entry name" value="ART"/>
    <property type="match status" value="1"/>
</dbReference>
<keyword evidence="10" id="KW-0521">NADP</keyword>
<dbReference type="Proteomes" id="UP000663852">
    <property type="component" value="Unassembled WGS sequence"/>
</dbReference>
<evidence type="ECO:0000256" key="7">
    <source>
        <dbReference type="ARBA" id="ARBA00022695"/>
    </source>
</evidence>